<feature type="transmembrane region" description="Helical" evidence="3">
    <location>
        <begin position="236"/>
        <end position="257"/>
    </location>
</feature>
<keyword evidence="1" id="KW-0175">Coiled coil</keyword>
<sequence>MRTRDLQKLVFEACIELLDSNIITTIPYIFFIILDTVIKGLYGIAFNFYFVKGSGVQFLQNEEAISFCVFASTGYLMLILIMLIIIIFTRGEVSNLFRGLIRKVLLVCLKANNTFLMVPLQVITFQCFRLGIQNSFSNFIQVYHLALSILSLVIQVSLFLFTETFLFCFFPNKNIPWSKPSTGIDLMKYAINVTFSILLIFDHESNTIDIILFIFISCLQMFGFLLVLFQIPYYSLFVDTAIVAEGLTLSYIYIFAILKGILHLEQGKVSFDLVFSFTLFVLLFCIYKVRTTQIERTFLKSHKSMKDFKIQLVELIRLSNRGKLDMVISLQSWIIQHKQTCNMGQCLCIQFKLHEIQNVNSRAIRQIQNNDSEGNNNEGMSVQNYQEDIVYQDVSLFSAVQQEFYMSQFLEDLEMLSNENPRDFEKRQLQKLQSMVILLINSEIEENGKIDTQLQFMKICVDIFLKNQSYRAFFKILQLQQSLIKLTMKQEFILAYLKKFLINKMNMKEKYKKNSEKVFILNQLKFEQSFQKFIIDVQRVTEVVDNLWKQSASRNYKIIAMTEMMDKISHDYITIWTKYQEIEGKYLNAELLLVLARFCDMVMGFELEAENLYSKGTSLLNSIKLQQQKGQIIEENIENKIKSQELLFNVQCSPKCLDKISFANQKFLQWVGHKIEDIPVVKNLLPSIIAQFHDDKIMTYLQQHEKTSSKINVQSWIKTKQGHVIPIEIKSIPYIDLKHDLRFITLIKQMRDFEVDETKHQYHQAFIFLVNSYGRIDSASEECHTILNIGQKMIDNGLSLHQIFQGFDFDRVSDYQNGQEFQLDKRHLIEIQQSLDIQQDQLQGQSFKFGSIIFSPADTKRLLMSEVSIPIYMKVYIKCQSYGNIDQTYYEVFAIPTSSDINLSMAISHQKLNTDFKSSQLSHKQDMVSDQIAHKGETGLHDESEENNIGSQSSITSSQTSRSDKQFQLIRDIKEITSLKGMPPLILKLKKALNVFFFVMLVTAIVLLIVNIVDKVSFKQDIQAVEEAFRIQYYVSNVRLRFLYLFTHSNEPVDLTYARIEKYHLIQRQLGIYVENFRLTINNLGRAVQLLDSELKGLFFDNDLFLEEVSKAGMLYNLTTSFQSGCQEVIGKADSYQYSNISTLKIERPIFAIQYGTNKTGSYRLTNDEINTFFIVNNLANSIRKRADKIEEQFSSEVIDFGVLSEQNILIFTIVCVTVVIIASIMILPMLFTIDNNLRESIRTWTQIRQEQKEEQINKIQQFKDFLELTDFLNEKKGKKYKGVKLSPQKAFTKATKNDKPTKGVISNPRANKYISQMIYNEDMLDDDREEVKENYHNDSKRGQPGKNKVKDSQADFSHIVDHDDNNNKKQKQGNKQGKGKFNESESEDDINRQNGINNNDLDQIQEVSAVETEAERIHKLSQIITLNKYTFQRKIKMASIIIIFSVILCSMYVGSYLLASKIYDQTLEDFEILTIVSNRSPCVARNFFFLMETYVKNQTIENDENSVSQLLEVCKKVEQDIRALKKDQKLSYEKIKNSINQVDSKQFCQFYANEISSNYAENESERLQLVGNCSLVKSGLLNLGVSQVINTMYHDIEQANIFFTNTKGNTVKQLQALLYDKGLDTLLSAYLTYLGPTLDKIQKLANASLYEVLEAAFNNLIVMFTIFLLFLLVTWYFSIRYLIRTLSQTLARSKISVKMIPANILIAIKEAQNQNNPLSRGSHDN</sequence>
<feature type="region of interest" description="Disordered" evidence="2">
    <location>
        <begin position="1333"/>
        <end position="1399"/>
    </location>
</feature>
<dbReference type="PANTHER" id="PTHR31600:SF2">
    <property type="entry name" value="GAMETE ENRICHED GENE 10 PROTEIN-RELATED"/>
    <property type="match status" value="1"/>
</dbReference>
<feature type="compositionally biased region" description="Basic and acidic residues" evidence="2">
    <location>
        <begin position="1349"/>
        <end position="1368"/>
    </location>
</feature>
<name>A0A078AX07_STYLE</name>
<feature type="transmembrane region" description="Helical" evidence="3">
    <location>
        <begin position="21"/>
        <end position="44"/>
    </location>
</feature>
<organism evidence="4 5">
    <name type="scientific">Stylonychia lemnae</name>
    <name type="common">Ciliate</name>
    <dbReference type="NCBI Taxonomy" id="5949"/>
    <lineage>
        <taxon>Eukaryota</taxon>
        <taxon>Sar</taxon>
        <taxon>Alveolata</taxon>
        <taxon>Ciliophora</taxon>
        <taxon>Intramacronucleata</taxon>
        <taxon>Spirotrichea</taxon>
        <taxon>Stichotrichia</taxon>
        <taxon>Sporadotrichida</taxon>
        <taxon>Oxytrichidae</taxon>
        <taxon>Stylonychinae</taxon>
        <taxon>Stylonychia</taxon>
    </lineage>
</organism>
<dbReference type="PANTHER" id="PTHR31600">
    <property type="entry name" value="TINY MACROCYSTS PROTEIN B-RELATED"/>
    <property type="match status" value="1"/>
</dbReference>
<evidence type="ECO:0000256" key="2">
    <source>
        <dbReference type="SAM" id="MobiDB-lite"/>
    </source>
</evidence>
<dbReference type="InterPro" id="IPR052994">
    <property type="entry name" value="Tiny_macrocysts_regulators"/>
</dbReference>
<feature type="region of interest" description="Disordered" evidence="2">
    <location>
        <begin position="939"/>
        <end position="963"/>
    </location>
</feature>
<feature type="transmembrane region" description="Helical" evidence="3">
    <location>
        <begin position="269"/>
        <end position="287"/>
    </location>
</feature>
<gene>
    <name evidence="4" type="primary">Contig10949.g11704</name>
    <name evidence="4" type="ORF">STYLEM_16076</name>
</gene>
<accession>A0A078AX07</accession>
<evidence type="ECO:0000313" key="4">
    <source>
        <dbReference type="EMBL" id="CDW86975.1"/>
    </source>
</evidence>
<evidence type="ECO:0000256" key="1">
    <source>
        <dbReference type="SAM" id="Coils"/>
    </source>
</evidence>
<feature type="compositionally biased region" description="Low complexity" evidence="2">
    <location>
        <begin position="951"/>
        <end position="961"/>
    </location>
</feature>
<protein>
    <recommendedName>
        <fullName evidence="6">Pas domain s-box family protein</fullName>
    </recommendedName>
</protein>
<dbReference type="EMBL" id="CCKQ01015175">
    <property type="protein sequence ID" value="CDW86975.1"/>
    <property type="molecule type" value="Genomic_DNA"/>
</dbReference>
<evidence type="ECO:0000256" key="3">
    <source>
        <dbReference type="SAM" id="Phobius"/>
    </source>
</evidence>
<keyword evidence="3" id="KW-0812">Transmembrane</keyword>
<proteinExistence type="predicted"/>
<feature type="transmembrane region" description="Helical" evidence="3">
    <location>
        <begin position="992"/>
        <end position="1013"/>
    </location>
</feature>
<dbReference type="InParanoid" id="A0A078AX07"/>
<feature type="coiled-coil region" evidence="1">
    <location>
        <begin position="1501"/>
        <end position="1528"/>
    </location>
</feature>
<feature type="transmembrane region" description="Helical" evidence="3">
    <location>
        <begin position="1209"/>
        <end position="1234"/>
    </location>
</feature>
<keyword evidence="3" id="KW-0472">Membrane</keyword>
<feature type="transmembrane region" description="Helical" evidence="3">
    <location>
        <begin position="1438"/>
        <end position="1460"/>
    </location>
</feature>
<feature type="transmembrane region" description="Helical" evidence="3">
    <location>
        <begin position="143"/>
        <end position="170"/>
    </location>
</feature>
<reference evidence="4 5" key="1">
    <citation type="submission" date="2014-06" db="EMBL/GenBank/DDBJ databases">
        <authorList>
            <person name="Swart Estienne"/>
        </authorList>
    </citation>
    <scope>NUCLEOTIDE SEQUENCE [LARGE SCALE GENOMIC DNA]</scope>
    <source>
        <strain evidence="4 5">130c</strain>
    </source>
</reference>
<feature type="transmembrane region" description="Helical" evidence="3">
    <location>
        <begin position="182"/>
        <end position="201"/>
    </location>
</feature>
<keyword evidence="3" id="KW-1133">Transmembrane helix</keyword>
<evidence type="ECO:0000313" key="5">
    <source>
        <dbReference type="Proteomes" id="UP000039865"/>
    </source>
</evidence>
<feature type="transmembrane region" description="Helical" evidence="3">
    <location>
        <begin position="1661"/>
        <end position="1684"/>
    </location>
</feature>
<keyword evidence="5" id="KW-1185">Reference proteome</keyword>
<dbReference type="Proteomes" id="UP000039865">
    <property type="component" value="Unassembled WGS sequence"/>
</dbReference>
<feature type="transmembrane region" description="Helical" evidence="3">
    <location>
        <begin position="64"/>
        <end position="88"/>
    </location>
</feature>
<feature type="transmembrane region" description="Helical" evidence="3">
    <location>
        <begin position="207"/>
        <end position="229"/>
    </location>
</feature>
<evidence type="ECO:0008006" key="6">
    <source>
        <dbReference type="Google" id="ProtNLM"/>
    </source>
</evidence>
<feature type="compositionally biased region" description="Basic and acidic residues" evidence="2">
    <location>
        <begin position="1333"/>
        <end position="1342"/>
    </location>
</feature>